<proteinExistence type="predicted"/>
<dbReference type="SUPFAM" id="SSF56219">
    <property type="entry name" value="DNase I-like"/>
    <property type="match status" value="1"/>
</dbReference>
<dbReference type="AlphaFoldDB" id="A0A7R8YTJ2"/>
<dbReference type="InterPro" id="IPR036691">
    <property type="entry name" value="Endo/exonu/phosph_ase_sf"/>
</dbReference>
<evidence type="ECO:0000313" key="2">
    <source>
        <dbReference type="EMBL" id="CAD7081749.1"/>
    </source>
</evidence>
<dbReference type="EMBL" id="LR899010">
    <property type="protein sequence ID" value="CAD7081749.1"/>
    <property type="molecule type" value="Genomic_DNA"/>
</dbReference>
<sequence>MRLLIAQNEDLHTRLWRVFRSKVEGKGKLLTIGVDDRSLEAIKRRSCHINYRFGNIPVHVHKEKPRKETSEEASGGKLTEVPEEVAEAIEAERTGSTREIDLLPSEEQKLDDLDLGLLGLGVDTDAQESAMSEEEGEHWNSAGSGALGVPGADSRSARRRHAEFLTGDLVAIQVSLEVGRSTRKVVVASGYFPGDESRAPPEQVAKLTEYCEERALPLLLGCDANAHHVVWGSSDTNRRETGHRGLRCTYI</sequence>
<accession>A0A7R8YTJ2</accession>
<protein>
    <recommendedName>
        <fullName evidence="1">DUF4780 domain-containing protein</fullName>
    </recommendedName>
</protein>
<dbReference type="Pfam" id="PF16012">
    <property type="entry name" value="DUF4780"/>
    <property type="match status" value="1"/>
</dbReference>
<gene>
    <name evidence="2" type="ORF">HERILL_LOCUS4841</name>
</gene>
<reference evidence="2 3" key="1">
    <citation type="submission" date="2020-11" db="EMBL/GenBank/DDBJ databases">
        <authorList>
            <person name="Wallbank WR R."/>
            <person name="Pardo Diaz C."/>
            <person name="Kozak K."/>
            <person name="Martin S."/>
            <person name="Jiggins C."/>
            <person name="Moest M."/>
            <person name="Warren A I."/>
            <person name="Generalovic N T."/>
            <person name="Byers J.R.P. K."/>
            <person name="Montejo-Kovacevich G."/>
            <person name="Yen C E."/>
        </authorList>
    </citation>
    <scope>NUCLEOTIDE SEQUENCE [LARGE SCALE GENOMIC DNA]</scope>
</reference>
<dbReference type="InParanoid" id="A0A7R8YTJ2"/>
<name>A0A7R8YTJ2_HERIL</name>
<feature type="domain" description="DUF4780" evidence="1">
    <location>
        <begin position="1"/>
        <end position="58"/>
    </location>
</feature>
<evidence type="ECO:0000313" key="3">
    <source>
        <dbReference type="Proteomes" id="UP000594454"/>
    </source>
</evidence>
<dbReference type="Gene3D" id="3.60.10.10">
    <property type="entry name" value="Endonuclease/exonuclease/phosphatase"/>
    <property type="match status" value="1"/>
</dbReference>
<evidence type="ECO:0000259" key="1">
    <source>
        <dbReference type="Pfam" id="PF16012"/>
    </source>
</evidence>
<organism evidence="2 3">
    <name type="scientific">Hermetia illucens</name>
    <name type="common">Black soldier fly</name>
    <dbReference type="NCBI Taxonomy" id="343691"/>
    <lineage>
        <taxon>Eukaryota</taxon>
        <taxon>Metazoa</taxon>
        <taxon>Ecdysozoa</taxon>
        <taxon>Arthropoda</taxon>
        <taxon>Hexapoda</taxon>
        <taxon>Insecta</taxon>
        <taxon>Pterygota</taxon>
        <taxon>Neoptera</taxon>
        <taxon>Endopterygota</taxon>
        <taxon>Diptera</taxon>
        <taxon>Brachycera</taxon>
        <taxon>Stratiomyomorpha</taxon>
        <taxon>Stratiomyidae</taxon>
        <taxon>Hermetiinae</taxon>
        <taxon>Hermetia</taxon>
    </lineage>
</organism>
<dbReference type="Proteomes" id="UP000594454">
    <property type="component" value="Chromosome 2"/>
</dbReference>
<dbReference type="InterPro" id="IPR031961">
    <property type="entry name" value="DUF4780"/>
</dbReference>
<keyword evidence="3" id="KW-1185">Reference proteome</keyword>